<keyword evidence="1" id="KW-0547">Nucleotide-binding</keyword>
<feature type="compositionally biased region" description="Low complexity" evidence="3">
    <location>
        <begin position="142"/>
        <end position="160"/>
    </location>
</feature>
<dbReference type="InterPro" id="IPR008271">
    <property type="entry name" value="Ser/Thr_kinase_AS"/>
</dbReference>
<dbReference type="OrthoDB" id="4062651at2759"/>
<evidence type="ECO:0000256" key="2">
    <source>
        <dbReference type="ARBA" id="ARBA00022840"/>
    </source>
</evidence>
<dbReference type="Pfam" id="PF00069">
    <property type="entry name" value="Pkinase"/>
    <property type="match status" value="1"/>
</dbReference>
<feature type="region of interest" description="Disordered" evidence="3">
    <location>
        <begin position="324"/>
        <end position="345"/>
    </location>
</feature>
<feature type="region of interest" description="Disordered" evidence="3">
    <location>
        <begin position="204"/>
        <end position="238"/>
    </location>
</feature>
<dbReference type="InterPro" id="IPR000719">
    <property type="entry name" value="Prot_kinase_dom"/>
</dbReference>
<dbReference type="PROSITE" id="PS50011">
    <property type="entry name" value="PROTEIN_KINASE_DOM"/>
    <property type="match status" value="1"/>
</dbReference>
<dbReference type="GO" id="GO:0005737">
    <property type="term" value="C:cytoplasm"/>
    <property type="evidence" value="ECO:0007669"/>
    <property type="project" value="TreeGrafter"/>
</dbReference>
<name>N1QFI2_SPHMS</name>
<keyword evidence="2" id="KW-0067">ATP-binding</keyword>
<evidence type="ECO:0000313" key="5">
    <source>
        <dbReference type="EMBL" id="EMF10497.1"/>
    </source>
</evidence>
<dbReference type="GO" id="GO:0005524">
    <property type="term" value="F:ATP binding"/>
    <property type="evidence" value="ECO:0007669"/>
    <property type="project" value="UniProtKB-KW"/>
</dbReference>
<gene>
    <name evidence="5" type="ORF">SEPMUDRAFT_127205</name>
</gene>
<dbReference type="GeneID" id="27899271"/>
<keyword evidence="6" id="KW-1185">Reference proteome</keyword>
<dbReference type="STRING" id="692275.N1QFI2"/>
<keyword evidence="5" id="KW-0418">Kinase</keyword>
<evidence type="ECO:0000259" key="4">
    <source>
        <dbReference type="PROSITE" id="PS50011"/>
    </source>
</evidence>
<dbReference type="GO" id="GO:0004674">
    <property type="term" value="F:protein serine/threonine kinase activity"/>
    <property type="evidence" value="ECO:0007669"/>
    <property type="project" value="TreeGrafter"/>
</dbReference>
<feature type="compositionally biased region" description="Low complexity" evidence="3">
    <location>
        <begin position="206"/>
        <end position="238"/>
    </location>
</feature>
<sequence length="741" mass="82446">MATTTKFGYRRWGSNGQLACEYWISDDGTDAPATASSLKFTAGSLSHLHQAKYHPYNVRTPRRYGHQHRRRSSSTNSNSSSSSSSSNSSRSGDRNSHGRRGDRSQRDPSLLLHTAKSAGDPSSAKSTQKRLFSRRRRHHYQPSISSKSSSPSSISNPSMSLTTHVSMASSPVAEKRKSGFLNRLHHLGHNRRRSSVNELAGADVTPQPLSQQQSPPATRTSTAAARPTSRNTTPTLTTTTAAAATAIATATTTTTANEQPGNAAALRPATVNGDADTTHIAPPQIMIRAPTARHDDFEGVHYPDGLNPTPLSPSARSNKGIKWAEDCDATAPRPRRTSSAATHGRRSSIYSKDVDGNFDNVLGVELGVGSKARRLSVALPDDLQVDECSLEEHFNYLQRMKHKEIGQGGAAIVKLMQSKTAGSSSEKVYAVKEFRPRDAAEESEYEYERKIKSEFAISKACDHSNIVRTYRLCHSGDQWYHVMEYCELGDLNDLIAQGNFQRPEDRNCMFKQLVRGVDYLHSRGIAHRDLKSENLLVNKQGCLKIADFGTGEVFCGQHPGVRNCRRQSIIDPNAPTRKCQPGWVGSVPYMAPEIYQRLGKYDPRAVDVWAVAIVYVTLCFGGNPWDFAGQECKNFRIYMSHWEAFFEKYKDHEIRIGRPVPVFGHIGKFAGLDDQETRVMLMGMLHPEPAKRWKIQDVLECKPVEEAPCCQQDGYSDDIKKRQKKSLHNHIPMNMRKKVKP</sequence>
<organism evidence="5 6">
    <name type="scientific">Sphaerulina musiva (strain SO2202)</name>
    <name type="common">Poplar stem canker fungus</name>
    <name type="synonym">Septoria musiva</name>
    <dbReference type="NCBI Taxonomy" id="692275"/>
    <lineage>
        <taxon>Eukaryota</taxon>
        <taxon>Fungi</taxon>
        <taxon>Dikarya</taxon>
        <taxon>Ascomycota</taxon>
        <taxon>Pezizomycotina</taxon>
        <taxon>Dothideomycetes</taxon>
        <taxon>Dothideomycetidae</taxon>
        <taxon>Mycosphaerellales</taxon>
        <taxon>Mycosphaerellaceae</taxon>
        <taxon>Sphaerulina</taxon>
    </lineage>
</organism>
<evidence type="ECO:0000313" key="6">
    <source>
        <dbReference type="Proteomes" id="UP000016931"/>
    </source>
</evidence>
<dbReference type="AlphaFoldDB" id="N1QFI2"/>
<dbReference type="PANTHER" id="PTHR24346">
    <property type="entry name" value="MAP/MICROTUBULE AFFINITY-REGULATING KINASE"/>
    <property type="match status" value="1"/>
</dbReference>
<dbReference type="InterPro" id="IPR011009">
    <property type="entry name" value="Kinase-like_dom_sf"/>
</dbReference>
<dbReference type="PROSITE" id="PS00108">
    <property type="entry name" value="PROTEIN_KINASE_ST"/>
    <property type="match status" value="1"/>
</dbReference>
<evidence type="ECO:0000256" key="3">
    <source>
        <dbReference type="SAM" id="MobiDB-lite"/>
    </source>
</evidence>
<feature type="compositionally biased region" description="Basic residues" evidence="3">
    <location>
        <begin position="127"/>
        <end position="140"/>
    </location>
</feature>
<feature type="region of interest" description="Disordered" evidence="3">
    <location>
        <begin position="51"/>
        <end position="174"/>
    </location>
</feature>
<protein>
    <submittedName>
        <fullName evidence="5">Kinase-like protein</fullName>
    </submittedName>
</protein>
<evidence type="ECO:0000256" key="1">
    <source>
        <dbReference type="ARBA" id="ARBA00022741"/>
    </source>
</evidence>
<dbReference type="EMBL" id="KB456267">
    <property type="protein sequence ID" value="EMF10497.1"/>
    <property type="molecule type" value="Genomic_DNA"/>
</dbReference>
<dbReference type="OMA" id="LACEYWI"/>
<feature type="compositionally biased region" description="Basic residues" evidence="3">
    <location>
        <begin position="60"/>
        <end position="72"/>
    </location>
</feature>
<dbReference type="Gene3D" id="1.10.510.10">
    <property type="entry name" value="Transferase(Phosphotransferase) domain 1"/>
    <property type="match status" value="1"/>
</dbReference>
<dbReference type="GO" id="GO:0035556">
    <property type="term" value="P:intracellular signal transduction"/>
    <property type="evidence" value="ECO:0007669"/>
    <property type="project" value="TreeGrafter"/>
</dbReference>
<feature type="compositionally biased region" description="Low complexity" evidence="3">
    <location>
        <begin position="73"/>
        <end position="90"/>
    </location>
</feature>
<feature type="domain" description="Protein kinase" evidence="4">
    <location>
        <begin position="399"/>
        <end position="705"/>
    </location>
</feature>
<dbReference type="eggNOG" id="KOG0590">
    <property type="taxonomic scope" value="Eukaryota"/>
</dbReference>
<dbReference type="RefSeq" id="XP_016758618.1">
    <property type="nucleotide sequence ID" value="XM_016902134.1"/>
</dbReference>
<accession>N1QFI2</accession>
<keyword evidence="5" id="KW-0808">Transferase</keyword>
<dbReference type="SUPFAM" id="SSF56112">
    <property type="entry name" value="Protein kinase-like (PK-like)"/>
    <property type="match status" value="1"/>
</dbReference>
<dbReference type="Proteomes" id="UP000016931">
    <property type="component" value="Unassembled WGS sequence"/>
</dbReference>
<feature type="compositionally biased region" description="Basic and acidic residues" evidence="3">
    <location>
        <begin position="91"/>
        <end position="106"/>
    </location>
</feature>
<reference evidence="5 6" key="1">
    <citation type="journal article" date="2012" name="PLoS Pathog.">
        <title>Diverse lifestyles and strategies of plant pathogenesis encoded in the genomes of eighteen Dothideomycetes fungi.</title>
        <authorList>
            <person name="Ohm R.A."/>
            <person name="Feau N."/>
            <person name="Henrissat B."/>
            <person name="Schoch C.L."/>
            <person name="Horwitz B.A."/>
            <person name="Barry K.W."/>
            <person name="Condon B.J."/>
            <person name="Copeland A.C."/>
            <person name="Dhillon B."/>
            <person name="Glaser F."/>
            <person name="Hesse C.N."/>
            <person name="Kosti I."/>
            <person name="LaButti K."/>
            <person name="Lindquist E.A."/>
            <person name="Lucas S."/>
            <person name="Salamov A.A."/>
            <person name="Bradshaw R.E."/>
            <person name="Ciuffetti L."/>
            <person name="Hamelin R.C."/>
            <person name="Kema G.H.J."/>
            <person name="Lawrence C."/>
            <person name="Scott J.A."/>
            <person name="Spatafora J.W."/>
            <person name="Turgeon B.G."/>
            <person name="de Wit P.J.G.M."/>
            <person name="Zhong S."/>
            <person name="Goodwin S.B."/>
            <person name="Grigoriev I.V."/>
        </authorList>
    </citation>
    <scope>NUCLEOTIDE SEQUENCE [LARGE SCALE GENOMIC DNA]</scope>
    <source>
        <strain evidence="5 6">SO2202</strain>
    </source>
</reference>
<dbReference type="HOGENOM" id="CLU_374757_0_0_1"/>
<proteinExistence type="predicted"/>
<dbReference type="PANTHER" id="PTHR24346:SF30">
    <property type="entry name" value="MATERNAL EMBRYONIC LEUCINE ZIPPER KINASE"/>
    <property type="match status" value="1"/>
</dbReference>
<dbReference type="SMART" id="SM00220">
    <property type="entry name" value="S_TKc"/>
    <property type="match status" value="1"/>
</dbReference>